<reference evidence="2 3" key="1">
    <citation type="submission" date="2019-03" db="EMBL/GenBank/DDBJ databases">
        <title>Genomic Encyclopedia of Type Strains, Phase IV (KMG-V): Genome sequencing to study the core and pangenomes of soil and plant-associated prokaryotes.</title>
        <authorList>
            <person name="Whitman W."/>
        </authorList>
    </citation>
    <scope>NUCLEOTIDE SEQUENCE [LARGE SCALE GENOMIC DNA]</scope>
    <source>
        <strain evidence="2 3">23C40</strain>
    </source>
</reference>
<organism evidence="2 3">
    <name type="scientific">Sinorhizobium americanum</name>
    <dbReference type="NCBI Taxonomy" id="194963"/>
    <lineage>
        <taxon>Bacteria</taxon>
        <taxon>Pseudomonadati</taxon>
        <taxon>Pseudomonadota</taxon>
        <taxon>Alphaproteobacteria</taxon>
        <taxon>Hyphomicrobiales</taxon>
        <taxon>Rhizobiaceae</taxon>
        <taxon>Sinorhizobium/Ensifer group</taxon>
        <taxon>Sinorhizobium</taxon>
    </lineage>
</organism>
<dbReference type="EMBL" id="SLVU01000008">
    <property type="protein sequence ID" value="TCN30325.1"/>
    <property type="molecule type" value="Genomic_DNA"/>
</dbReference>
<evidence type="ECO:0000313" key="3">
    <source>
        <dbReference type="Proteomes" id="UP000295043"/>
    </source>
</evidence>
<keyword evidence="1" id="KW-0812">Transmembrane</keyword>
<keyword evidence="1" id="KW-0472">Membrane</keyword>
<protein>
    <recommendedName>
        <fullName evidence="4">Transmembrane protein</fullName>
    </recommendedName>
</protein>
<sequence>MGWSAIPLAVTLGSLGLIGWYLSRSLIGLFELIALLALSNICLGAWLIWALAT</sequence>
<evidence type="ECO:0008006" key="4">
    <source>
        <dbReference type="Google" id="ProtNLM"/>
    </source>
</evidence>
<dbReference type="RefSeq" id="WP_165913990.1">
    <property type="nucleotide sequence ID" value="NZ_SLVU01000008.1"/>
</dbReference>
<feature type="transmembrane region" description="Helical" evidence="1">
    <location>
        <begin position="6"/>
        <end position="22"/>
    </location>
</feature>
<dbReference type="AlphaFoldDB" id="A0A4R2BTS9"/>
<evidence type="ECO:0000256" key="1">
    <source>
        <dbReference type="SAM" id="Phobius"/>
    </source>
</evidence>
<dbReference type="Proteomes" id="UP000295043">
    <property type="component" value="Unassembled WGS sequence"/>
</dbReference>
<gene>
    <name evidence="2" type="ORF">EV184_108199</name>
</gene>
<keyword evidence="1" id="KW-1133">Transmembrane helix</keyword>
<evidence type="ECO:0000313" key="2">
    <source>
        <dbReference type="EMBL" id="TCN30325.1"/>
    </source>
</evidence>
<proteinExistence type="predicted"/>
<accession>A0A4R2BTS9</accession>
<feature type="transmembrane region" description="Helical" evidence="1">
    <location>
        <begin position="29"/>
        <end position="52"/>
    </location>
</feature>
<name>A0A4R2BTS9_9HYPH</name>
<comment type="caution">
    <text evidence="2">The sequence shown here is derived from an EMBL/GenBank/DDBJ whole genome shotgun (WGS) entry which is preliminary data.</text>
</comment>